<dbReference type="Proteomes" id="UP001183226">
    <property type="component" value="Unassembled WGS sequence"/>
</dbReference>
<dbReference type="EMBL" id="JAVREK010000011">
    <property type="protein sequence ID" value="MDT0302955.1"/>
    <property type="molecule type" value="Genomic_DNA"/>
</dbReference>
<comment type="caution">
    <text evidence="2">The sequence shown here is derived from an EMBL/GenBank/DDBJ whole genome shotgun (WGS) entry which is preliminary data.</text>
</comment>
<gene>
    <name evidence="2" type="ORF">RM446_12600</name>
</gene>
<reference evidence="3" key="1">
    <citation type="submission" date="2023-07" db="EMBL/GenBank/DDBJ databases">
        <title>30 novel species of actinomycetes from the DSMZ collection.</title>
        <authorList>
            <person name="Nouioui I."/>
        </authorList>
    </citation>
    <scope>NUCLEOTIDE SEQUENCE [LARGE SCALE GENOMIC DNA]</scope>
    <source>
        <strain evidence="3">DSM 45055</strain>
    </source>
</reference>
<accession>A0ABU2KUM5</accession>
<evidence type="ECO:0008006" key="4">
    <source>
        <dbReference type="Google" id="ProtNLM"/>
    </source>
</evidence>
<feature type="region of interest" description="Disordered" evidence="1">
    <location>
        <begin position="19"/>
        <end position="59"/>
    </location>
</feature>
<evidence type="ECO:0000313" key="2">
    <source>
        <dbReference type="EMBL" id="MDT0302955.1"/>
    </source>
</evidence>
<sequence length="83" mass="9356">MRRILQPLLTARDWVLPEAAAPPQPEDRPAGVIHMRGRPTRTASPEPEVRPCGACGTSQAGHGVRYADQIGHHEWMPRKWGWR</sequence>
<organism evidence="2 3">
    <name type="scientific">Streptomonospora wellingtoniae</name>
    <dbReference type="NCBI Taxonomy" id="3075544"/>
    <lineage>
        <taxon>Bacteria</taxon>
        <taxon>Bacillati</taxon>
        <taxon>Actinomycetota</taxon>
        <taxon>Actinomycetes</taxon>
        <taxon>Streptosporangiales</taxon>
        <taxon>Nocardiopsidaceae</taxon>
        <taxon>Streptomonospora</taxon>
    </lineage>
</organism>
<evidence type="ECO:0000313" key="3">
    <source>
        <dbReference type="Proteomes" id="UP001183226"/>
    </source>
</evidence>
<evidence type="ECO:0000256" key="1">
    <source>
        <dbReference type="SAM" id="MobiDB-lite"/>
    </source>
</evidence>
<proteinExistence type="predicted"/>
<keyword evidence="3" id="KW-1185">Reference proteome</keyword>
<protein>
    <recommendedName>
        <fullName evidence="4">Transposase</fullName>
    </recommendedName>
</protein>
<name>A0ABU2KUM5_9ACTN</name>
<dbReference type="RefSeq" id="WP_311545440.1">
    <property type="nucleotide sequence ID" value="NZ_JAVREK010000011.1"/>
</dbReference>